<dbReference type="PANTHER" id="PTHR43591">
    <property type="entry name" value="METHYLTRANSFERASE"/>
    <property type="match status" value="1"/>
</dbReference>
<dbReference type="PANTHER" id="PTHR43591:SF24">
    <property type="entry name" value="2-METHOXY-6-POLYPRENYL-1,4-BENZOQUINOL METHYLASE, MITOCHONDRIAL"/>
    <property type="match status" value="1"/>
</dbReference>
<dbReference type="GO" id="GO:0008757">
    <property type="term" value="F:S-adenosylmethionine-dependent methyltransferase activity"/>
    <property type="evidence" value="ECO:0007669"/>
    <property type="project" value="InterPro"/>
</dbReference>
<dbReference type="GO" id="GO:0032259">
    <property type="term" value="P:methylation"/>
    <property type="evidence" value="ECO:0007669"/>
    <property type="project" value="UniProtKB-KW"/>
</dbReference>
<dbReference type="EMBL" id="JAHHIF010000003">
    <property type="protein sequence ID" value="MBW4543442.1"/>
    <property type="molecule type" value="Genomic_DNA"/>
</dbReference>
<dbReference type="SUPFAM" id="SSF53335">
    <property type="entry name" value="S-adenosyl-L-methionine-dependent methyltransferases"/>
    <property type="match status" value="1"/>
</dbReference>
<reference evidence="2" key="1">
    <citation type="submission" date="2021-05" db="EMBL/GenBank/DDBJ databases">
        <authorList>
            <person name="Pietrasiak N."/>
            <person name="Ward R."/>
            <person name="Stajich J.E."/>
            <person name="Kurbessoian T."/>
        </authorList>
    </citation>
    <scope>NUCLEOTIDE SEQUENCE</scope>
    <source>
        <strain evidence="2">CPER-KK1</strain>
    </source>
</reference>
<reference evidence="2" key="2">
    <citation type="journal article" date="2022" name="Microbiol. Resour. Announc.">
        <title>Metagenome Sequencing to Explore Phylogenomics of Terrestrial Cyanobacteria.</title>
        <authorList>
            <person name="Ward R.D."/>
            <person name="Stajich J.E."/>
            <person name="Johansen J.R."/>
            <person name="Huntemann M."/>
            <person name="Clum A."/>
            <person name="Foster B."/>
            <person name="Foster B."/>
            <person name="Roux S."/>
            <person name="Palaniappan K."/>
            <person name="Varghese N."/>
            <person name="Mukherjee S."/>
            <person name="Reddy T.B.K."/>
            <person name="Daum C."/>
            <person name="Copeland A."/>
            <person name="Chen I.A."/>
            <person name="Ivanova N.N."/>
            <person name="Kyrpides N.C."/>
            <person name="Shapiro N."/>
            <person name="Eloe-Fadrosh E.A."/>
            <person name="Pietrasiak N."/>
        </authorList>
    </citation>
    <scope>NUCLEOTIDE SEQUENCE</scope>
    <source>
        <strain evidence="2">CPER-KK1</strain>
    </source>
</reference>
<accession>A0A951PHC5</accession>
<keyword evidence="2" id="KW-0489">Methyltransferase</keyword>
<dbReference type="InterPro" id="IPR013216">
    <property type="entry name" value="Methyltransf_11"/>
</dbReference>
<dbReference type="Proteomes" id="UP000753908">
    <property type="component" value="Unassembled WGS sequence"/>
</dbReference>
<name>A0A951PHC5_9CYAN</name>
<feature type="domain" description="Methyltransferase type 11" evidence="1">
    <location>
        <begin position="69"/>
        <end position="116"/>
    </location>
</feature>
<keyword evidence="2" id="KW-0808">Transferase</keyword>
<dbReference type="Gene3D" id="3.40.50.150">
    <property type="entry name" value="Vaccinia Virus protein VP39"/>
    <property type="match status" value="1"/>
</dbReference>
<evidence type="ECO:0000259" key="1">
    <source>
        <dbReference type="Pfam" id="PF08241"/>
    </source>
</evidence>
<dbReference type="Pfam" id="PF08241">
    <property type="entry name" value="Methyltransf_11"/>
    <property type="match status" value="1"/>
</dbReference>
<dbReference type="CDD" id="cd02440">
    <property type="entry name" value="AdoMet_MTases"/>
    <property type="match status" value="1"/>
</dbReference>
<organism evidence="2 3">
    <name type="scientific">Symplocastrum torsivum CPER-KK1</name>
    <dbReference type="NCBI Taxonomy" id="450513"/>
    <lineage>
        <taxon>Bacteria</taxon>
        <taxon>Bacillati</taxon>
        <taxon>Cyanobacteriota</taxon>
        <taxon>Cyanophyceae</taxon>
        <taxon>Oscillatoriophycideae</taxon>
        <taxon>Oscillatoriales</taxon>
        <taxon>Microcoleaceae</taxon>
        <taxon>Symplocastrum</taxon>
    </lineage>
</organism>
<sequence>MSEELLQQHKIIWEQKPILRALYTSWYKEIAAQIVLGNTLELGGGTGNFKAFAPNVVSTDIVPLPWLDAVADAQNLPFDNQSFDNIVMFDVLHHIENVTLFFDEALRVLRPGGRVVMMEPYISFASWPIYHFLHPEPVDFKQNPLDWVEPSPERKPFDANQAFATILFERQYSLFQKKYPQFVERYHRRLSFFAYPLSGGFDKPSLLPMSWLKPVLALENALSPMSRFLAFRILVVLEKK</sequence>
<evidence type="ECO:0000313" key="3">
    <source>
        <dbReference type="Proteomes" id="UP000753908"/>
    </source>
</evidence>
<gene>
    <name evidence="2" type="ORF">KME25_03180</name>
</gene>
<comment type="caution">
    <text evidence="2">The sequence shown here is derived from an EMBL/GenBank/DDBJ whole genome shotgun (WGS) entry which is preliminary data.</text>
</comment>
<protein>
    <submittedName>
        <fullName evidence="2">Class I SAM-dependent methyltransferase</fullName>
    </submittedName>
</protein>
<dbReference type="AlphaFoldDB" id="A0A951PHC5"/>
<evidence type="ECO:0000313" key="2">
    <source>
        <dbReference type="EMBL" id="MBW4543442.1"/>
    </source>
</evidence>
<proteinExistence type="predicted"/>
<dbReference type="InterPro" id="IPR029063">
    <property type="entry name" value="SAM-dependent_MTases_sf"/>
</dbReference>